<evidence type="ECO:0000256" key="10">
    <source>
        <dbReference type="ARBA" id="ARBA00023172"/>
    </source>
</evidence>
<comment type="caution">
    <text evidence="14">The sequence shown here is derived from an EMBL/GenBank/DDBJ whole genome shotgun (WGS) entry which is preliminary data.</text>
</comment>
<feature type="active site" evidence="13">
    <location>
        <position position="72"/>
    </location>
</feature>
<dbReference type="EC" id="3.1.21.10" evidence="13"/>
<comment type="cofactor">
    <cofactor evidence="13">
        <name>Mg(2+)</name>
        <dbReference type="ChEBI" id="CHEBI:18420"/>
    </cofactor>
    <text evidence="13">Binds 2 Mg(2+) ion per subunit.</text>
</comment>
<dbReference type="InterPro" id="IPR002176">
    <property type="entry name" value="X-over_junc_endoDNase_RuvC"/>
</dbReference>
<comment type="function">
    <text evidence="13">The RuvA-RuvB-RuvC complex processes Holliday junction (HJ) DNA during genetic recombination and DNA repair. Endonuclease that resolves HJ intermediates. Cleaves cruciform DNA by making single-stranded nicks across the HJ at symmetrical positions within the homologous arms, yielding a 5'-phosphate and a 3'-hydroxyl group; requires a central core of homology in the junction. The consensus cleavage sequence is 5'-(A/T)TT(C/G)-3'. Cleavage occurs on the 3'-side of the TT dinucleotide at the point of strand exchange. HJ branch migration catalyzed by RuvA-RuvB allows RuvC to scan DNA until it finds its consensus sequence, where it cleaves and resolves the cruciform DNA.</text>
</comment>
<gene>
    <name evidence="13" type="primary">ruvC</name>
    <name evidence="14" type="ORF">UW30_C0004G0017</name>
</gene>
<evidence type="ECO:0000256" key="11">
    <source>
        <dbReference type="ARBA" id="ARBA00023204"/>
    </source>
</evidence>
<dbReference type="InterPro" id="IPR012337">
    <property type="entry name" value="RNaseH-like_sf"/>
</dbReference>
<evidence type="ECO:0000313" key="14">
    <source>
        <dbReference type="EMBL" id="KKT41818.1"/>
    </source>
</evidence>
<dbReference type="GO" id="GO:0003677">
    <property type="term" value="F:DNA binding"/>
    <property type="evidence" value="ECO:0007669"/>
    <property type="project" value="UniProtKB-KW"/>
</dbReference>
<evidence type="ECO:0000256" key="5">
    <source>
        <dbReference type="ARBA" id="ARBA00022759"/>
    </source>
</evidence>
<organism evidence="14 15">
    <name type="scientific">Candidatus Giovannonibacteria bacterium GW2011_GWA2_44_13b</name>
    <dbReference type="NCBI Taxonomy" id="1618647"/>
    <lineage>
        <taxon>Bacteria</taxon>
        <taxon>Candidatus Giovannoniibacteriota</taxon>
    </lineage>
</organism>
<keyword evidence="11 13" id="KW-0234">DNA repair</keyword>
<evidence type="ECO:0000313" key="15">
    <source>
        <dbReference type="Proteomes" id="UP000034736"/>
    </source>
</evidence>
<accession>A0A0G1H5R4</accession>
<dbReference type="Proteomes" id="UP000034736">
    <property type="component" value="Unassembled WGS sequence"/>
</dbReference>
<evidence type="ECO:0000256" key="1">
    <source>
        <dbReference type="ARBA" id="ARBA00009518"/>
    </source>
</evidence>
<dbReference type="GO" id="GO:0006310">
    <property type="term" value="P:DNA recombination"/>
    <property type="evidence" value="ECO:0007669"/>
    <property type="project" value="UniProtKB-UniRule"/>
</dbReference>
<dbReference type="CDD" id="cd16962">
    <property type="entry name" value="RuvC"/>
    <property type="match status" value="1"/>
</dbReference>
<comment type="catalytic activity">
    <reaction evidence="12 13">
        <text>Endonucleolytic cleavage at a junction such as a reciprocal single-stranded crossover between two homologous DNA duplexes (Holliday junction).</text>
        <dbReference type="EC" id="3.1.21.10"/>
    </reaction>
</comment>
<dbReference type="Pfam" id="PF02075">
    <property type="entry name" value="RuvC"/>
    <property type="match status" value="1"/>
</dbReference>
<dbReference type="GO" id="GO:0000287">
    <property type="term" value="F:magnesium ion binding"/>
    <property type="evidence" value="ECO:0007669"/>
    <property type="project" value="UniProtKB-UniRule"/>
</dbReference>
<dbReference type="AlphaFoldDB" id="A0A0G1H5R4"/>
<dbReference type="SUPFAM" id="SSF53098">
    <property type="entry name" value="Ribonuclease H-like"/>
    <property type="match status" value="1"/>
</dbReference>
<dbReference type="PANTHER" id="PTHR30194">
    <property type="entry name" value="CROSSOVER JUNCTION ENDODEOXYRIBONUCLEASE RUVC"/>
    <property type="match status" value="1"/>
</dbReference>
<keyword evidence="6 13" id="KW-0227">DNA damage</keyword>
<keyword evidence="5 13" id="KW-0255">Endonuclease</keyword>
<keyword evidence="3 13" id="KW-0540">Nuclease</keyword>
<protein>
    <recommendedName>
        <fullName evidence="13">Crossover junction endodeoxyribonuclease RuvC</fullName>
        <ecNumber evidence="13">3.1.21.10</ecNumber>
    </recommendedName>
    <alternativeName>
        <fullName evidence="13">Holliday junction nuclease RuvC</fullName>
    </alternativeName>
    <alternativeName>
        <fullName evidence="13">Holliday junction resolvase RuvC</fullName>
    </alternativeName>
</protein>
<proteinExistence type="inferred from homology"/>
<dbReference type="GO" id="GO:0006281">
    <property type="term" value="P:DNA repair"/>
    <property type="evidence" value="ECO:0007669"/>
    <property type="project" value="UniProtKB-UniRule"/>
</dbReference>
<dbReference type="GO" id="GO:0048476">
    <property type="term" value="C:Holliday junction resolvase complex"/>
    <property type="evidence" value="ECO:0007669"/>
    <property type="project" value="UniProtKB-UniRule"/>
</dbReference>
<dbReference type="GO" id="GO:0008821">
    <property type="term" value="F:crossover junction DNA endonuclease activity"/>
    <property type="evidence" value="ECO:0007669"/>
    <property type="project" value="UniProtKB-UniRule"/>
</dbReference>
<dbReference type="PRINTS" id="PR00696">
    <property type="entry name" value="RSOLVASERUVC"/>
</dbReference>
<evidence type="ECO:0000256" key="7">
    <source>
        <dbReference type="ARBA" id="ARBA00022801"/>
    </source>
</evidence>
<dbReference type="HAMAP" id="MF_00034">
    <property type="entry name" value="RuvC"/>
    <property type="match status" value="1"/>
</dbReference>
<evidence type="ECO:0000256" key="9">
    <source>
        <dbReference type="ARBA" id="ARBA00023125"/>
    </source>
</evidence>
<dbReference type="Gene3D" id="3.30.420.10">
    <property type="entry name" value="Ribonuclease H-like superfamily/Ribonuclease H"/>
    <property type="match status" value="1"/>
</dbReference>
<evidence type="ECO:0000256" key="6">
    <source>
        <dbReference type="ARBA" id="ARBA00022763"/>
    </source>
</evidence>
<evidence type="ECO:0000256" key="8">
    <source>
        <dbReference type="ARBA" id="ARBA00022842"/>
    </source>
</evidence>
<dbReference type="STRING" id="1618647.UW30_C0004G0017"/>
<evidence type="ECO:0000256" key="3">
    <source>
        <dbReference type="ARBA" id="ARBA00022722"/>
    </source>
</evidence>
<feature type="binding site" evidence="13">
    <location>
        <position position="12"/>
    </location>
    <ligand>
        <name>Mg(2+)</name>
        <dbReference type="ChEBI" id="CHEBI:18420"/>
        <label>1</label>
    </ligand>
</feature>
<keyword evidence="2 13" id="KW-0963">Cytoplasm</keyword>
<comment type="subcellular location">
    <subcellularLocation>
        <location evidence="13">Cytoplasm</location>
    </subcellularLocation>
</comment>
<keyword evidence="7 13" id="KW-0378">Hydrolase</keyword>
<feature type="binding site" evidence="13">
    <location>
        <position position="72"/>
    </location>
    <ligand>
        <name>Mg(2+)</name>
        <dbReference type="ChEBI" id="CHEBI:18420"/>
        <label>2</label>
    </ligand>
</feature>
<dbReference type="PANTHER" id="PTHR30194:SF3">
    <property type="entry name" value="CROSSOVER JUNCTION ENDODEOXYRIBONUCLEASE RUVC"/>
    <property type="match status" value="1"/>
</dbReference>
<evidence type="ECO:0000256" key="13">
    <source>
        <dbReference type="HAMAP-Rule" id="MF_00034"/>
    </source>
</evidence>
<dbReference type="FunFam" id="3.30.420.10:FF:000002">
    <property type="entry name" value="Crossover junction endodeoxyribonuclease RuvC"/>
    <property type="match status" value="1"/>
</dbReference>
<feature type="active site" evidence="13">
    <location>
        <position position="12"/>
    </location>
</feature>
<evidence type="ECO:0000256" key="12">
    <source>
        <dbReference type="ARBA" id="ARBA00029354"/>
    </source>
</evidence>
<keyword evidence="9 13" id="KW-0238">DNA-binding</keyword>
<evidence type="ECO:0000256" key="2">
    <source>
        <dbReference type="ARBA" id="ARBA00022490"/>
    </source>
</evidence>
<feature type="active site" evidence="13">
    <location>
        <position position="145"/>
    </location>
</feature>
<evidence type="ECO:0000256" key="4">
    <source>
        <dbReference type="ARBA" id="ARBA00022723"/>
    </source>
</evidence>
<dbReference type="GO" id="GO:0005737">
    <property type="term" value="C:cytoplasm"/>
    <property type="evidence" value="ECO:0007669"/>
    <property type="project" value="UniProtKB-SubCell"/>
</dbReference>
<name>A0A0G1H5R4_9BACT</name>
<dbReference type="InterPro" id="IPR036397">
    <property type="entry name" value="RNaseH_sf"/>
</dbReference>
<keyword evidence="8 13" id="KW-0460">Magnesium</keyword>
<comment type="subunit">
    <text evidence="13">Homodimer which binds Holliday junction (HJ) DNA. The HJ becomes 2-fold symmetrical on binding to RuvC with unstacked arms; it has a different conformation from HJ DNA in complex with RuvA. In the full resolvosome a probable DNA-RuvA(4)-RuvB(12)-RuvC(2) complex forms which resolves the HJ.</text>
</comment>
<keyword evidence="4 13" id="KW-0479">Metal-binding</keyword>
<comment type="similarity">
    <text evidence="1 13">Belongs to the RuvC family.</text>
</comment>
<feature type="binding site" evidence="13">
    <location>
        <position position="145"/>
    </location>
    <ligand>
        <name>Mg(2+)</name>
        <dbReference type="ChEBI" id="CHEBI:18420"/>
        <label>1</label>
    </ligand>
</feature>
<reference evidence="14 15" key="1">
    <citation type="journal article" date="2015" name="Nature">
        <title>rRNA introns, odd ribosomes, and small enigmatic genomes across a large radiation of phyla.</title>
        <authorList>
            <person name="Brown C.T."/>
            <person name="Hug L.A."/>
            <person name="Thomas B.C."/>
            <person name="Sharon I."/>
            <person name="Castelle C.J."/>
            <person name="Singh A."/>
            <person name="Wilkins M.J."/>
            <person name="Williams K.H."/>
            <person name="Banfield J.F."/>
        </authorList>
    </citation>
    <scope>NUCLEOTIDE SEQUENCE [LARGE SCALE GENOMIC DNA]</scope>
</reference>
<keyword evidence="10 13" id="KW-0233">DNA recombination</keyword>
<dbReference type="EMBL" id="LCHU01000004">
    <property type="protein sequence ID" value="KKT41818.1"/>
    <property type="molecule type" value="Genomic_DNA"/>
</dbReference>
<sequence>MAYSVQRILGIDPGIERLGWGLIEKNGGKYLRIDSGVKKTLKTKKESERLWEIHQFLDELIQKTKPRVLGTEKLFFAKNVKTALVIGEVRGVILAVAQKHGLTIREFSPLEVKSAICGYGHATKKNVAEMLKLSIIMPKNRLLDDETDALALGLCAAFIRTFP</sequence>